<dbReference type="Pfam" id="PF11779">
    <property type="entry name" value="SPT_ssu-like"/>
    <property type="match status" value="1"/>
</dbReference>
<dbReference type="EMBL" id="OZ037949">
    <property type="protein sequence ID" value="CAL1710639.1"/>
    <property type="molecule type" value="Genomic_DNA"/>
</dbReference>
<feature type="transmembrane region" description="Helical" evidence="6">
    <location>
        <begin position="58"/>
        <end position="79"/>
    </location>
</feature>
<evidence type="ECO:0000313" key="8">
    <source>
        <dbReference type="Proteomes" id="UP001497453"/>
    </source>
</evidence>
<evidence type="ECO:0000256" key="3">
    <source>
        <dbReference type="ARBA" id="ARBA00022824"/>
    </source>
</evidence>
<accession>A0ABP1DUH4</accession>
<dbReference type="Proteomes" id="UP001497453">
    <property type="component" value="Chromosome 6"/>
</dbReference>
<keyword evidence="5 6" id="KW-0472">Membrane</keyword>
<keyword evidence="3" id="KW-0256">Endoplasmic reticulum</keyword>
<organism evidence="7 8">
    <name type="scientific">Somion occarium</name>
    <dbReference type="NCBI Taxonomy" id="3059160"/>
    <lineage>
        <taxon>Eukaryota</taxon>
        <taxon>Fungi</taxon>
        <taxon>Dikarya</taxon>
        <taxon>Basidiomycota</taxon>
        <taxon>Agaricomycotina</taxon>
        <taxon>Agaricomycetes</taxon>
        <taxon>Polyporales</taxon>
        <taxon>Cerrenaceae</taxon>
        <taxon>Somion</taxon>
    </lineage>
</organism>
<evidence type="ECO:0000256" key="5">
    <source>
        <dbReference type="ARBA" id="ARBA00023136"/>
    </source>
</evidence>
<reference evidence="8" key="1">
    <citation type="submission" date="2024-04" db="EMBL/GenBank/DDBJ databases">
        <authorList>
            <person name="Shaw F."/>
            <person name="Minotto A."/>
        </authorList>
    </citation>
    <scope>NUCLEOTIDE SEQUENCE [LARGE SCALE GENOMIC DNA]</scope>
</reference>
<comment type="subcellular location">
    <subcellularLocation>
        <location evidence="1">Endoplasmic reticulum membrane</location>
        <topology evidence="1">Multi-pass membrane protein</topology>
    </subcellularLocation>
</comment>
<evidence type="ECO:0000256" key="6">
    <source>
        <dbReference type="SAM" id="Phobius"/>
    </source>
</evidence>
<evidence type="ECO:0000313" key="7">
    <source>
        <dbReference type="EMBL" id="CAL1710639.1"/>
    </source>
</evidence>
<sequence>MTNSLESWKRVPTTSSVLFGIDLPYRPPKNSIGQFLWRRRMWLEVTTGLSLLEPWEKVLVLAVIYLLLTLVITGVYKFAPLEVANLYHRLLYYFFGQEADEGRAIQRAMADLVLRNISGES</sequence>
<keyword evidence="8" id="KW-1185">Reference proteome</keyword>
<name>A0ABP1DUH4_9APHY</name>
<dbReference type="InterPro" id="IPR024512">
    <property type="entry name" value="Ser_palmitoyltrfase_ssu-like"/>
</dbReference>
<evidence type="ECO:0000256" key="2">
    <source>
        <dbReference type="ARBA" id="ARBA00022692"/>
    </source>
</evidence>
<evidence type="ECO:0000256" key="1">
    <source>
        <dbReference type="ARBA" id="ARBA00004477"/>
    </source>
</evidence>
<keyword evidence="4 6" id="KW-1133">Transmembrane helix</keyword>
<evidence type="ECO:0000256" key="4">
    <source>
        <dbReference type="ARBA" id="ARBA00022989"/>
    </source>
</evidence>
<proteinExistence type="predicted"/>
<gene>
    <name evidence="7" type="ORF">GFSPODELE1_LOCUS7923</name>
</gene>
<keyword evidence="2 6" id="KW-0812">Transmembrane</keyword>
<protein>
    <submittedName>
        <fullName evidence="7">Uncharacterized protein</fullName>
    </submittedName>
</protein>